<accession>A0ABX8UY23</accession>
<dbReference type="InterPro" id="IPR010809">
    <property type="entry name" value="FliD_C"/>
</dbReference>
<evidence type="ECO:0000256" key="4">
    <source>
        <dbReference type="ARBA" id="ARBA00023143"/>
    </source>
</evidence>
<feature type="compositionally biased region" description="Low complexity" evidence="6">
    <location>
        <begin position="244"/>
        <end position="259"/>
    </location>
</feature>
<keyword evidence="3" id="KW-0175">Coiled coil</keyword>
<dbReference type="EMBL" id="CP080096">
    <property type="protein sequence ID" value="QYD72140.1"/>
    <property type="molecule type" value="Genomic_DNA"/>
</dbReference>
<evidence type="ECO:0000313" key="9">
    <source>
        <dbReference type="EMBL" id="QYD72140.1"/>
    </source>
</evidence>
<feature type="compositionally biased region" description="Polar residues" evidence="6">
    <location>
        <begin position="227"/>
        <end position="243"/>
    </location>
</feature>
<comment type="subunit">
    <text evidence="2 5">Homopentamer.</text>
</comment>
<dbReference type="Proteomes" id="UP000826462">
    <property type="component" value="Chromosome 2"/>
</dbReference>
<protein>
    <recommendedName>
        <fullName evidence="5">Flagellar hook-associated protein 2</fullName>
        <shortName evidence="5">HAP2</shortName>
    </recommendedName>
    <alternativeName>
        <fullName evidence="5">Flagellar cap protein</fullName>
    </alternativeName>
</protein>
<gene>
    <name evidence="9" type="primary">fliD</name>
    <name evidence="9" type="ORF">KZJ38_34920</name>
</gene>
<keyword evidence="4 5" id="KW-0975">Bacterial flagellum</keyword>
<comment type="function">
    <text evidence="5">Required for morphogenesis and for the elongation of the flagellar filament by facilitating polymerization of the flagellin monomers at the tip of growing filament. Forms a capping structure, which prevents flagellin subunits (transported through the central channel of the flagellum) from leaking out without polymerization at the distal end.</text>
</comment>
<sequence length="527" mass="52287">MSTSSVTSAAAKAAQDAATAVQQAAQSLISSSTGSTVDVNSLVSALATAKTAGPAALITAQAGEDEAQISSLATLSAAMSGLQAAIGPFLSGNALSSTTATLSGAGITAKTASGASGATYQINTTQFAQSQSITSGSFSQADSAAMGSGTLVISLGSGSTAKSFQVTVDPSNDSLQDIANDINSESGNPGVKALVINGANGQSLSLQSTSTGSSSMISVDVQNATSSTSPISQLEVTSSVTTDSSAPVGSSTVSSPSGGWTQSQAAQDARLTINNQLVTSSTNTISGAIPGVTLTLDPTNAKAIGQQTLTVAPDHGSVESELSSFVTAYNAVINQLNSLAAPNVAGTSGTGGTLLGDEMINQIGASLSGIAGGAVSSGGIAGTLASLGISLQVDTATNPQPFAQLQIDADANSPTLDDAVTNNPALISALFNDTNGIAQQLDSMLTAYTSPDKGIIQSRTDALTADITSLSKQQDDLDDYKAVLMSQYNDQFTALDTLMAQAQTNQNYLTALFGGSNSSGALAQNNN</sequence>
<feature type="region of interest" description="Disordered" evidence="6">
    <location>
        <begin position="227"/>
        <end position="265"/>
    </location>
</feature>
<evidence type="ECO:0000256" key="3">
    <source>
        <dbReference type="ARBA" id="ARBA00023054"/>
    </source>
</evidence>
<comment type="similarity">
    <text evidence="1 5">Belongs to the FliD family.</text>
</comment>
<keyword evidence="9" id="KW-0282">Flagellum</keyword>
<evidence type="ECO:0000256" key="1">
    <source>
        <dbReference type="ARBA" id="ARBA00009764"/>
    </source>
</evidence>
<dbReference type="PANTHER" id="PTHR30288:SF0">
    <property type="entry name" value="FLAGELLAR HOOK-ASSOCIATED PROTEIN 2"/>
    <property type="match status" value="1"/>
</dbReference>
<feature type="domain" description="Flagellar hook-associated protein 2 C-terminal" evidence="8">
    <location>
        <begin position="266"/>
        <end position="503"/>
    </location>
</feature>
<keyword evidence="10" id="KW-1185">Reference proteome</keyword>
<evidence type="ECO:0000259" key="7">
    <source>
        <dbReference type="Pfam" id="PF02465"/>
    </source>
</evidence>
<evidence type="ECO:0000256" key="5">
    <source>
        <dbReference type="RuleBase" id="RU362066"/>
    </source>
</evidence>
<dbReference type="InterPro" id="IPR040026">
    <property type="entry name" value="FliD"/>
</dbReference>
<evidence type="ECO:0000313" key="10">
    <source>
        <dbReference type="Proteomes" id="UP000826462"/>
    </source>
</evidence>
<evidence type="ECO:0000256" key="2">
    <source>
        <dbReference type="ARBA" id="ARBA00011255"/>
    </source>
</evidence>
<comment type="subcellular location">
    <subcellularLocation>
        <location evidence="5">Secreted</location>
    </subcellularLocation>
    <subcellularLocation>
        <location evidence="5">Bacterial flagellum</location>
    </subcellularLocation>
</comment>
<dbReference type="Pfam" id="PF02465">
    <property type="entry name" value="FliD_N"/>
    <property type="match status" value="1"/>
</dbReference>
<name>A0ABX8UY23_9BURK</name>
<evidence type="ECO:0000259" key="8">
    <source>
        <dbReference type="Pfam" id="PF07195"/>
    </source>
</evidence>
<keyword evidence="9" id="KW-0969">Cilium</keyword>
<keyword evidence="9" id="KW-0966">Cell projection</keyword>
<proteinExistence type="inferred from homology"/>
<organism evidence="9 10">
    <name type="scientific">Paraburkholderia edwinii</name>
    <dbReference type="NCBI Taxonomy" id="2861782"/>
    <lineage>
        <taxon>Bacteria</taxon>
        <taxon>Pseudomonadati</taxon>
        <taxon>Pseudomonadota</taxon>
        <taxon>Betaproteobacteria</taxon>
        <taxon>Burkholderiales</taxon>
        <taxon>Burkholderiaceae</taxon>
        <taxon>Paraburkholderia</taxon>
    </lineage>
</organism>
<feature type="domain" description="Flagellar hook-associated protein 2 N-terminal" evidence="7">
    <location>
        <begin position="35"/>
        <end position="131"/>
    </location>
</feature>
<reference evidence="9 10" key="1">
    <citation type="submission" date="2021-07" db="EMBL/GenBank/DDBJ databases">
        <title>Paraburkholderia edwinii protects Aspergillus sp. from phenazines by acting as a toxin sponge.</title>
        <authorList>
            <person name="Dahlstrom K.M."/>
            <person name="Newman D.K."/>
        </authorList>
    </citation>
    <scope>NUCLEOTIDE SEQUENCE [LARGE SCALE GENOMIC DNA]</scope>
    <source>
        <strain evidence="9 10">Pe01</strain>
    </source>
</reference>
<dbReference type="InterPro" id="IPR003481">
    <property type="entry name" value="FliD_N"/>
</dbReference>
<evidence type="ECO:0000256" key="6">
    <source>
        <dbReference type="SAM" id="MobiDB-lite"/>
    </source>
</evidence>
<dbReference type="Pfam" id="PF07196">
    <property type="entry name" value="Flagellin_IN"/>
    <property type="match status" value="1"/>
</dbReference>
<dbReference type="RefSeq" id="WP_219801568.1">
    <property type="nucleotide sequence ID" value="NZ_CP080096.1"/>
</dbReference>
<keyword evidence="5" id="KW-0964">Secreted</keyword>
<dbReference type="PANTHER" id="PTHR30288">
    <property type="entry name" value="FLAGELLAR CAP/ASSEMBLY PROTEIN FLID"/>
    <property type="match status" value="1"/>
</dbReference>
<dbReference type="Pfam" id="PF07195">
    <property type="entry name" value="FliD_C"/>
    <property type="match status" value="1"/>
</dbReference>
<dbReference type="InterPro" id="IPR010810">
    <property type="entry name" value="Flagellin_hook_IN_motif"/>
</dbReference>